<organism evidence="5 6">
    <name type="scientific">Kerstersia gyiorum</name>
    <dbReference type="NCBI Taxonomy" id="206506"/>
    <lineage>
        <taxon>Bacteria</taxon>
        <taxon>Pseudomonadati</taxon>
        <taxon>Pseudomonadota</taxon>
        <taxon>Betaproteobacteria</taxon>
        <taxon>Burkholderiales</taxon>
        <taxon>Alcaligenaceae</taxon>
        <taxon>Kerstersia</taxon>
    </lineage>
</organism>
<dbReference type="EMBL" id="SGWZ01000001">
    <property type="protein sequence ID" value="RZS72910.1"/>
    <property type="molecule type" value="Genomic_DNA"/>
</dbReference>
<evidence type="ECO:0000256" key="2">
    <source>
        <dbReference type="RuleBase" id="RU003793"/>
    </source>
</evidence>
<dbReference type="Gene3D" id="1.20.120.1220">
    <property type="match status" value="1"/>
</dbReference>
<feature type="transmembrane region" description="Helical" evidence="3">
    <location>
        <begin position="246"/>
        <end position="263"/>
    </location>
</feature>
<feature type="transmembrane region" description="Helical" evidence="3">
    <location>
        <begin position="168"/>
        <end position="189"/>
    </location>
</feature>
<gene>
    <name evidence="5" type="ORF">EV679_0093</name>
</gene>
<dbReference type="GO" id="GO:0004190">
    <property type="term" value="F:aspartic-type endopeptidase activity"/>
    <property type="evidence" value="ECO:0007669"/>
    <property type="project" value="InterPro"/>
</dbReference>
<dbReference type="InterPro" id="IPR014032">
    <property type="entry name" value="Peptidase_A24A_bac"/>
</dbReference>
<reference evidence="5 6" key="1">
    <citation type="submission" date="2019-02" db="EMBL/GenBank/DDBJ databases">
        <title>Genomic Encyclopedia of Type Strains, Phase IV (KMG-IV): sequencing the most valuable type-strain genomes for metagenomic binning, comparative biology and taxonomic classification.</title>
        <authorList>
            <person name="Goeker M."/>
        </authorList>
    </citation>
    <scope>NUCLEOTIDE SEQUENCE [LARGE SCALE GENOMIC DNA]</scope>
    <source>
        <strain evidence="5 6">DSM 16618</strain>
    </source>
</reference>
<evidence type="ECO:0000313" key="6">
    <source>
        <dbReference type="Proteomes" id="UP000292039"/>
    </source>
</evidence>
<dbReference type="PRINTS" id="PR00864">
    <property type="entry name" value="PREPILNPTASE"/>
</dbReference>
<accession>A0A4Q7MXP2</accession>
<keyword evidence="3" id="KW-0472">Membrane</keyword>
<feature type="transmembrane region" description="Helical" evidence="3">
    <location>
        <begin position="144"/>
        <end position="162"/>
    </location>
</feature>
<feature type="transmembrane region" description="Helical" evidence="3">
    <location>
        <begin position="12"/>
        <end position="36"/>
    </location>
</feature>
<proteinExistence type="inferred from homology"/>
<comment type="similarity">
    <text evidence="1 2">Belongs to the peptidase A24 family.</text>
</comment>
<dbReference type="Proteomes" id="UP000292039">
    <property type="component" value="Unassembled WGS sequence"/>
</dbReference>
<dbReference type="RefSeq" id="WP_130486285.1">
    <property type="nucleotide sequence ID" value="NZ_CBCSEB010000003.1"/>
</dbReference>
<evidence type="ECO:0000259" key="4">
    <source>
        <dbReference type="Pfam" id="PF01478"/>
    </source>
</evidence>
<dbReference type="InterPro" id="IPR000045">
    <property type="entry name" value="Prepilin_IV_endopep_pep"/>
</dbReference>
<dbReference type="PANTHER" id="PTHR30487">
    <property type="entry name" value="TYPE 4 PREPILIN-LIKE PROTEINS LEADER PEPTIDE-PROCESSING ENZYME"/>
    <property type="match status" value="1"/>
</dbReference>
<evidence type="ECO:0000256" key="1">
    <source>
        <dbReference type="ARBA" id="ARBA00005801"/>
    </source>
</evidence>
<dbReference type="Pfam" id="PF01478">
    <property type="entry name" value="Peptidase_A24"/>
    <property type="match status" value="1"/>
</dbReference>
<sequence length="264" mass="28774">MWETWNLPVWAAWLLPLAAGLAIAPLLMRLAVWLPWRMQCEWAWMAQDWLSEQAAQDTREENMPQACPGVTDDTEARQMPPLAAVPLPSRAVCRLLWLAAVALAGLCAWRFGLTWGGLAVLACCWVLLLLAVIDAREMLLPDSLTLPLLWAGLLFNLASAWVPLPQVVLGAVAGYLCLWLLFHGFRLATGREGMGHGDFKLLAALGAWVGLAALPQLILIAAVSGLAYGLWLVAVRRAGMRTAQPFGIHLAWAGVAVMLWMGAP</sequence>
<dbReference type="AlphaFoldDB" id="A0A4Q7MXP2"/>
<evidence type="ECO:0000313" key="5">
    <source>
        <dbReference type="EMBL" id="RZS72910.1"/>
    </source>
</evidence>
<name>A0A4Q7MXP2_9BURK</name>
<keyword evidence="3" id="KW-0812">Transmembrane</keyword>
<dbReference type="GO" id="GO:0005886">
    <property type="term" value="C:plasma membrane"/>
    <property type="evidence" value="ECO:0007669"/>
    <property type="project" value="TreeGrafter"/>
</dbReference>
<evidence type="ECO:0000256" key="3">
    <source>
        <dbReference type="SAM" id="Phobius"/>
    </source>
</evidence>
<feature type="transmembrane region" description="Helical" evidence="3">
    <location>
        <begin position="201"/>
        <end position="234"/>
    </location>
</feature>
<feature type="transmembrane region" description="Helical" evidence="3">
    <location>
        <begin position="118"/>
        <end position="135"/>
    </location>
</feature>
<dbReference type="PANTHER" id="PTHR30487:SF0">
    <property type="entry name" value="PREPILIN LEADER PEPTIDASE_N-METHYLTRANSFERASE-RELATED"/>
    <property type="match status" value="1"/>
</dbReference>
<dbReference type="InterPro" id="IPR050882">
    <property type="entry name" value="Prepilin_peptidase/N-MTase"/>
</dbReference>
<protein>
    <submittedName>
        <fullName evidence="5">General secretion pathway protein O</fullName>
    </submittedName>
</protein>
<comment type="caution">
    <text evidence="5">The sequence shown here is derived from an EMBL/GenBank/DDBJ whole genome shotgun (WGS) entry which is preliminary data.</text>
</comment>
<feature type="domain" description="Prepilin type IV endopeptidase peptidase" evidence="4">
    <location>
        <begin position="122"/>
        <end position="230"/>
    </location>
</feature>
<dbReference type="GO" id="GO:0006465">
    <property type="term" value="P:signal peptide processing"/>
    <property type="evidence" value="ECO:0007669"/>
    <property type="project" value="TreeGrafter"/>
</dbReference>
<keyword evidence="3" id="KW-1133">Transmembrane helix</keyword>